<keyword evidence="2" id="KW-0677">Repeat</keyword>
<dbReference type="InterPro" id="IPR032675">
    <property type="entry name" value="LRR_dom_sf"/>
</dbReference>
<dbReference type="InterPro" id="IPR013210">
    <property type="entry name" value="LRR_N_plant-typ"/>
</dbReference>
<evidence type="ECO:0000259" key="3">
    <source>
        <dbReference type="Pfam" id="PF08263"/>
    </source>
</evidence>
<accession>A0A0B2R9I1</accession>
<gene>
    <name evidence="4" type="ORF">glysoja_040213</name>
</gene>
<evidence type="ECO:0000256" key="2">
    <source>
        <dbReference type="ARBA" id="ARBA00022737"/>
    </source>
</evidence>
<keyword evidence="1" id="KW-0433">Leucine-rich repeat</keyword>
<feature type="non-terminal residue" evidence="4">
    <location>
        <position position="1"/>
    </location>
</feature>
<name>A0A0B2R9I1_GLYSO</name>
<dbReference type="Pfam" id="PF08263">
    <property type="entry name" value="LRRNT_2"/>
    <property type="match status" value="1"/>
</dbReference>
<organism evidence="4">
    <name type="scientific">Glycine soja</name>
    <name type="common">Wild soybean</name>
    <dbReference type="NCBI Taxonomy" id="3848"/>
    <lineage>
        <taxon>Eukaryota</taxon>
        <taxon>Viridiplantae</taxon>
        <taxon>Streptophyta</taxon>
        <taxon>Embryophyta</taxon>
        <taxon>Tracheophyta</taxon>
        <taxon>Spermatophyta</taxon>
        <taxon>Magnoliopsida</taxon>
        <taxon>eudicotyledons</taxon>
        <taxon>Gunneridae</taxon>
        <taxon>Pentapetalae</taxon>
        <taxon>rosids</taxon>
        <taxon>fabids</taxon>
        <taxon>Fabales</taxon>
        <taxon>Fabaceae</taxon>
        <taxon>Papilionoideae</taxon>
        <taxon>50 kb inversion clade</taxon>
        <taxon>NPAAA clade</taxon>
        <taxon>indigoferoid/millettioid clade</taxon>
        <taxon>Phaseoleae</taxon>
        <taxon>Glycine</taxon>
        <taxon>Glycine subgen. Soja</taxon>
    </lineage>
</organism>
<dbReference type="Proteomes" id="UP000053555">
    <property type="component" value="Unassembled WGS sequence"/>
</dbReference>
<sequence>VKSVGSIKHEREALLPINSAYFDNNLPWVNNNITNYCEWDRVECNATTSRVAKLDLSHASDPHVGFSWCLNYSHFLVFEDIRNLNLS</sequence>
<protein>
    <recommendedName>
        <fullName evidence="3">Leucine-rich repeat-containing N-terminal plant-type domain-containing protein</fullName>
    </recommendedName>
</protein>
<feature type="domain" description="Leucine-rich repeat-containing N-terminal plant-type" evidence="3">
    <location>
        <begin position="9"/>
        <end position="45"/>
    </location>
</feature>
<evidence type="ECO:0000256" key="1">
    <source>
        <dbReference type="ARBA" id="ARBA00022614"/>
    </source>
</evidence>
<evidence type="ECO:0000313" key="4">
    <source>
        <dbReference type="EMBL" id="KHN28779.1"/>
    </source>
</evidence>
<feature type="non-terminal residue" evidence="4">
    <location>
        <position position="87"/>
    </location>
</feature>
<dbReference type="EMBL" id="KN652425">
    <property type="protein sequence ID" value="KHN28779.1"/>
    <property type="molecule type" value="Genomic_DNA"/>
</dbReference>
<proteinExistence type="predicted"/>
<reference evidence="4" key="1">
    <citation type="submission" date="2014-07" db="EMBL/GenBank/DDBJ databases">
        <title>Identification of a novel salt tolerance gene in wild soybean by whole-genome sequencing.</title>
        <authorList>
            <person name="Lam H.-M."/>
            <person name="Qi X."/>
            <person name="Li M.-W."/>
            <person name="Liu X."/>
            <person name="Xie M."/>
            <person name="Ni M."/>
            <person name="Xu X."/>
        </authorList>
    </citation>
    <scope>NUCLEOTIDE SEQUENCE [LARGE SCALE GENOMIC DNA]</scope>
    <source>
        <tissue evidence="4">Root</tissue>
    </source>
</reference>
<dbReference type="Gene3D" id="3.80.10.10">
    <property type="entry name" value="Ribonuclease Inhibitor"/>
    <property type="match status" value="1"/>
</dbReference>
<dbReference type="AlphaFoldDB" id="A0A0B2R9I1"/>